<dbReference type="Proteomes" id="UP000663836">
    <property type="component" value="Unassembled WGS sequence"/>
</dbReference>
<dbReference type="EMBL" id="CAJNOT010000020">
    <property type="protein sequence ID" value="CAF0777305.1"/>
    <property type="molecule type" value="Genomic_DNA"/>
</dbReference>
<evidence type="ECO:0000313" key="11">
    <source>
        <dbReference type="EMBL" id="CAF0787191.1"/>
    </source>
</evidence>
<dbReference type="GO" id="GO:0000340">
    <property type="term" value="F:RNA 7-methylguanosine cap binding"/>
    <property type="evidence" value="ECO:0007669"/>
    <property type="project" value="TreeGrafter"/>
</dbReference>
<name>A0A813RQS0_9BILA</name>
<feature type="compositionally biased region" description="Polar residues" evidence="7">
    <location>
        <begin position="34"/>
        <end position="43"/>
    </location>
</feature>
<dbReference type="InterPro" id="IPR001040">
    <property type="entry name" value="TIF_eIF_4E"/>
</dbReference>
<dbReference type="EMBL" id="CAJNOH010000025">
    <property type="protein sequence ID" value="CAF0775294.1"/>
    <property type="molecule type" value="Genomic_DNA"/>
</dbReference>
<gene>
    <name evidence="16" type="ORF">FNK824_LOCUS14790</name>
    <name evidence="15" type="ORF">JBS370_LOCUS14260</name>
    <name evidence="10" type="ORF">JXQ802_LOCUS3482</name>
    <name evidence="11" type="ORF">JXQ802_LOCUS3544</name>
    <name evidence="14" type="ORF">OTI717_LOCUS9212</name>
    <name evidence="8" type="ORF">PYM288_LOCUS3326</name>
    <name evidence="13" type="ORF">RFH988_LOCUS7706</name>
    <name evidence="12" type="ORF">SEV965_LOCUS2134</name>
    <name evidence="9" type="ORF">ZHD862_LOCUS1186</name>
</gene>
<protein>
    <recommendedName>
        <fullName evidence="18">Eukaryotic translation initiation factor 4E</fullName>
    </recommendedName>
</protein>
<proteinExistence type="inferred from homology"/>
<dbReference type="GO" id="GO:0016281">
    <property type="term" value="C:eukaryotic translation initiation factor 4F complex"/>
    <property type="evidence" value="ECO:0007669"/>
    <property type="project" value="TreeGrafter"/>
</dbReference>
<feature type="region of interest" description="Disordered" evidence="7">
    <location>
        <begin position="1"/>
        <end position="51"/>
    </location>
</feature>
<dbReference type="EMBL" id="CAJOBD010001274">
    <property type="protein sequence ID" value="CAF3781701.1"/>
    <property type="molecule type" value="Genomic_DNA"/>
</dbReference>
<sequence length="245" mass="28601">MSITDNIKIDTTDNQSDDTYATPISPLSPKEKSPVSNEQQEQQQPKEHSVNEMQSLIQSSNDLTFPLEDSWTFWFFKNDRQCEWKDNLIQVTTVSTVENFWSVYNHLQVASRLGQGCDYLLFKTHIQPMWEDRYNRTGGRWSLNLNKSQRATELDKYWLFTLLSLIGDQYTDDAQHVNGCVVSIRSKGDRISLWTKDWRNAEITKRIGSRFREVADIPRNLPLIFESHEDQESKRGATSKILFRA</sequence>
<evidence type="ECO:0000313" key="10">
    <source>
        <dbReference type="EMBL" id="CAF0786087.1"/>
    </source>
</evidence>
<evidence type="ECO:0008006" key="18">
    <source>
        <dbReference type="Google" id="ProtNLM"/>
    </source>
</evidence>
<dbReference type="PANTHER" id="PTHR11960">
    <property type="entry name" value="EUKARYOTIC TRANSLATION INITIATION FACTOR 4E RELATED"/>
    <property type="match status" value="1"/>
</dbReference>
<evidence type="ECO:0000313" key="17">
    <source>
        <dbReference type="Proteomes" id="UP000663870"/>
    </source>
</evidence>
<evidence type="ECO:0000313" key="9">
    <source>
        <dbReference type="EMBL" id="CAF0777305.1"/>
    </source>
</evidence>
<dbReference type="EMBL" id="CAJNOU010000046">
    <property type="protein sequence ID" value="CAF0831341.1"/>
    <property type="molecule type" value="Genomic_DNA"/>
</dbReference>
<dbReference type="Gene3D" id="3.30.760.10">
    <property type="entry name" value="RNA Cap, Translation Initiation Factor Eif4e"/>
    <property type="match status" value="1"/>
</dbReference>
<evidence type="ECO:0000256" key="2">
    <source>
        <dbReference type="ARBA" id="ARBA00022540"/>
    </source>
</evidence>
<dbReference type="EMBL" id="CAJOBE010002074">
    <property type="protein sequence ID" value="CAF3797237.1"/>
    <property type="molecule type" value="Genomic_DNA"/>
</dbReference>
<evidence type="ECO:0000313" key="8">
    <source>
        <dbReference type="EMBL" id="CAF0775294.1"/>
    </source>
</evidence>
<dbReference type="Proteomes" id="UP000663882">
    <property type="component" value="Unassembled WGS sequence"/>
</dbReference>
<keyword evidence="17" id="KW-1185">Reference proteome</keyword>
<reference evidence="10" key="1">
    <citation type="submission" date="2021-02" db="EMBL/GenBank/DDBJ databases">
        <authorList>
            <person name="Nowell W R."/>
        </authorList>
    </citation>
    <scope>NUCLEOTIDE SEQUENCE</scope>
</reference>
<dbReference type="InterPro" id="IPR023398">
    <property type="entry name" value="TIF_eIF4e-like"/>
</dbReference>
<dbReference type="Proteomes" id="UP000663870">
    <property type="component" value="Unassembled WGS sequence"/>
</dbReference>
<evidence type="ECO:0000256" key="7">
    <source>
        <dbReference type="SAM" id="MobiDB-lite"/>
    </source>
</evidence>
<dbReference type="EMBL" id="CAJNOO010000247">
    <property type="protein sequence ID" value="CAF0875819.1"/>
    <property type="molecule type" value="Genomic_DNA"/>
</dbReference>
<evidence type="ECO:0000313" key="15">
    <source>
        <dbReference type="EMBL" id="CAF3781701.1"/>
    </source>
</evidence>
<dbReference type="GO" id="GO:0003743">
    <property type="term" value="F:translation initiation factor activity"/>
    <property type="evidence" value="ECO:0007669"/>
    <property type="project" value="UniProtKB-KW"/>
</dbReference>
<dbReference type="PANTHER" id="PTHR11960:SF8">
    <property type="entry name" value="EUKARYOTIC TRANSLATION INITIATION FACTOR 4E1-RELATED"/>
    <property type="match status" value="1"/>
</dbReference>
<evidence type="ECO:0000313" key="16">
    <source>
        <dbReference type="EMBL" id="CAF3797237.1"/>
    </source>
</evidence>
<evidence type="ECO:0000313" key="13">
    <source>
        <dbReference type="EMBL" id="CAF0875819.1"/>
    </source>
</evidence>
<comment type="similarity">
    <text evidence="1 6">Belongs to the eukaryotic initiation factor 4E family.</text>
</comment>
<keyword evidence="5 6" id="KW-0648">Protein biosynthesis</keyword>
<comment type="caution">
    <text evidence="10">The sequence shown here is derived from an EMBL/GenBank/DDBJ whole genome shotgun (WGS) entry which is preliminary data.</text>
</comment>
<organism evidence="10 17">
    <name type="scientific">Rotaria sordida</name>
    <dbReference type="NCBI Taxonomy" id="392033"/>
    <lineage>
        <taxon>Eukaryota</taxon>
        <taxon>Metazoa</taxon>
        <taxon>Spiralia</taxon>
        <taxon>Gnathifera</taxon>
        <taxon>Rotifera</taxon>
        <taxon>Eurotatoria</taxon>
        <taxon>Bdelloidea</taxon>
        <taxon>Philodinida</taxon>
        <taxon>Philodinidae</taxon>
        <taxon>Rotaria</taxon>
    </lineage>
</organism>
<dbReference type="Proteomes" id="UP000663889">
    <property type="component" value="Unassembled WGS sequence"/>
</dbReference>
<evidence type="ECO:0000313" key="14">
    <source>
        <dbReference type="EMBL" id="CAF3648105.1"/>
    </source>
</evidence>
<dbReference type="OrthoDB" id="590761at2759"/>
<keyword evidence="4 6" id="KW-0694">RNA-binding</keyword>
<dbReference type="InterPro" id="IPR019770">
    <property type="entry name" value="TIF_eIF_4E_CS"/>
</dbReference>
<dbReference type="Proteomes" id="UP000663854">
    <property type="component" value="Unassembled WGS sequence"/>
</dbReference>
<dbReference type="Proteomes" id="UP000663874">
    <property type="component" value="Unassembled WGS sequence"/>
</dbReference>
<evidence type="ECO:0000256" key="5">
    <source>
        <dbReference type="ARBA" id="ARBA00022917"/>
    </source>
</evidence>
<keyword evidence="3" id="KW-0810">Translation regulation</keyword>
<dbReference type="Proteomes" id="UP000663864">
    <property type="component" value="Unassembled WGS sequence"/>
</dbReference>
<evidence type="ECO:0000256" key="1">
    <source>
        <dbReference type="ARBA" id="ARBA00009860"/>
    </source>
</evidence>
<dbReference type="Pfam" id="PF01652">
    <property type="entry name" value="IF4E"/>
    <property type="match status" value="1"/>
</dbReference>
<evidence type="ECO:0000256" key="6">
    <source>
        <dbReference type="RuleBase" id="RU004374"/>
    </source>
</evidence>
<dbReference type="SUPFAM" id="SSF55418">
    <property type="entry name" value="eIF4e-like"/>
    <property type="match status" value="1"/>
</dbReference>
<evidence type="ECO:0000256" key="3">
    <source>
        <dbReference type="ARBA" id="ARBA00022845"/>
    </source>
</evidence>
<evidence type="ECO:0000256" key="4">
    <source>
        <dbReference type="ARBA" id="ARBA00022884"/>
    </source>
</evidence>
<dbReference type="EMBL" id="CAJNOL010000047">
    <property type="protein sequence ID" value="CAF0786087.1"/>
    <property type="molecule type" value="Genomic_DNA"/>
</dbReference>
<dbReference type="EMBL" id="CAJOAX010000772">
    <property type="protein sequence ID" value="CAF3648105.1"/>
    <property type="molecule type" value="Genomic_DNA"/>
</dbReference>
<keyword evidence="2 6" id="KW-0396">Initiation factor</keyword>
<dbReference type="GO" id="GO:0006417">
    <property type="term" value="P:regulation of translation"/>
    <property type="evidence" value="ECO:0007669"/>
    <property type="project" value="UniProtKB-KW"/>
</dbReference>
<evidence type="ECO:0000313" key="12">
    <source>
        <dbReference type="EMBL" id="CAF0831341.1"/>
    </source>
</evidence>
<accession>A0A813RQS0</accession>
<dbReference type="EMBL" id="CAJNOL010000048">
    <property type="protein sequence ID" value="CAF0787191.1"/>
    <property type="molecule type" value="Genomic_DNA"/>
</dbReference>
<dbReference type="AlphaFoldDB" id="A0A813RQS0"/>
<dbReference type="PROSITE" id="PS00813">
    <property type="entry name" value="IF4E"/>
    <property type="match status" value="1"/>
</dbReference>
<dbReference type="Proteomes" id="UP000663823">
    <property type="component" value="Unassembled WGS sequence"/>
</dbReference>